<dbReference type="EMBL" id="GGEC01014682">
    <property type="protein sequence ID" value="MBW95165.1"/>
    <property type="molecule type" value="Transcribed_RNA"/>
</dbReference>
<reference evidence="1" key="1">
    <citation type="submission" date="2018-02" db="EMBL/GenBank/DDBJ databases">
        <title>Rhizophora mucronata_Transcriptome.</title>
        <authorList>
            <person name="Meera S.P."/>
            <person name="Sreeshan A."/>
            <person name="Augustine A."/>
        </authorList>
    </citation>
    <scope>NUCLEOTIDE SEQUENCE</scope>
    <source>
        <tissue evidence="1">Leaf</tissue>
    </source>
</reference>
<evidence type="ECO:0000313" key="1">
    <source>
        <dbReference type="EMBL" id="MBW95165.1"/>
    </source>
</evidence>
<accession>A0A2P2JNW4</accession>
<protein>
    <submittedName>
        <fullName evidence="1">Uncharacterized protein LOC103966331</fullName>
    </submittedName>
</protein>
<sequence length="49" mass="5389">MTLILGVYGPVSFSLGPNTSLLIEPNPIFVQSIKVYRPSSSLFFPQFSV</sequence>
<proteinExistence type="predicted"/>
<organism evidence="1">
    <name type="scientific">Rhizophora mucronata</name>
    <name type="common">Asiatic mangrove</name>
    <dbReference type="NCBI Taxonomy" id="61149"/>
    <lineage>
        <taxon>Eukaryota</taxon>
        <taxon>Viridiplantae</taxon>
        <taxon>Streptophyta</taxon>
        <taxon>Embryophyta</taxon>
        <taxon>Tracheophyta</taxon>
        <taxon>Spermatophyta</taxon>
        <taxon>Magnoliopsida</taxon>
        <taxon>eudicotyledons</taxon>
        <taxon>Gunneridae</taxon>
        <taxon>Pentapetalae</taxon>
        <taxon>rosids</taxon>
        <taxon>fabids</taxon>
        <taxon>Malpighiales</taxon>
        <taxon>Rhizophoraceae</taxon>
        <taxon>Rhizophora</taxon>
    </lineage>
</organism>
<name>A0A2P2JNW4_RHIMU</name>
<dbReference type="AlphaFoldDB" id="A0A2P2JNW4"/>